<dbReference type="AlphaFoldDB" id="A0A0F9L5F0"/>
<comment type="caution">
    <text evidence="1">The sequence shown here is derived from an EMBL/GenBank/DDBJ whole genome shotgun (WGS) entry which is preliminary data.</text>
</comment>
<proteinExistence type="predicted"/>
<name>A0A0F9L5F0_9ZZZZ</name>
<sequence>MTAPHTIEFEFEVDALGQSVTVEATVRLSPPGHPHPGDPDNDAELEIESVTLNGWDVDPDGIKVAKEKAMFPVLGPVTHIPEWFLLTDLIREAAWERAELEAA</sequence>
<organism evidence="1">
    <name type="scientific">marine sediment metagenome</name>
    <dbReference type="NCBI Taxonomy" id="412755"/>
    <lineage>
        <taxon>unclassified sequences</taxon>
        <taxon>metagenomes</taxon>
        <taxon>ecological metagenomes</taxon>
    </lineage>
</organism>
<evidence type="ECO:0000313" key="1">
    <source>
        <dbReference type="EMBL" id="KKM22875.1"/>
    </source>
</evidence>
<protein>
    <submittedName>
        <fullName evidence="1">Uncharacterized protein</fullName>
    </submittedName>
</protein>
<reference evidence="1" key="1">
    <citation type="journal article" date="2015" name="Nature">
        <title>Complex archaea that bridge the gap between prokaryotes and eukaryotes.</title>
        <authorList>
            <person name="Spang A."/>
            <person name="Saw J.H."/>
            <person name="Jorgensen S.L."/>
            <person name="Zaremba-Niedzwiedzka K."/>
            <person name="Martijn J."/>
            <person name="Lind A.E."/>
            <person name="van Eijk R."/>
            <person name="Schleper C."/>
            <person name="Guy L."/>
            <person name="Ettema T.J."/>
        </authorList>
    </citation>
    <scope>NUCLEOTIDE SEQUENCE</scope>
</reference>
<gene>
    <name evidence="1" type="ORF">LCGC14_1620840</name>
</gene>
<dbReference type="EMBL" id="LAZR01013241">
    <property type="protein sequence ID" value="KKM22875.1"/>
    <property type="molecule type" value="Genomic_DNA"/>
</dbReference>
<accession>A0A0F9L5F0</accession>